<dbReference type="EMBL" id="JAVDXU010000008">
    <property type="protein sequence ID" value="MDR7273141.1"/>
    <property type="molecule type" value="Genomic_DNA"/>
</dbReference>
<sequence>MEELKPLEQLGEPDERHQFFVVRDTPSSPYRKIAAADFHQMAEHASLHADVPEEVRSHFAMAQNLLAHSWYCYPFNVAAQLHAYISVEFALRTRLKAPDSAQFKKLLKEAMDLGLIRSDGFTYGREPEQQPYPPNTTVPGAPVEIRDYATDVADAMRSLRNDLAHGTNMLNMKGGTVLLVCSELINQLFVVPQA</sequence>
<evidence type="ECO:0000313" key="1">
    <source>
        <dbReference type="EMBL" id="MDR7273141.1"/>
    </source>
</evidence>
<dbReference type="RefSeq" id="WP_310273185.1">
    <property type="nucleotide sequence ID" value="NZ_JAVDXU010000008.1"/>
</dbReference>
<accession>A0ABU1YY34</accession>
<protein>
    <recommendedName>
        <fullName evidence="3">RiboL-PSP-HEPN domain-containing protein</fullName>
    </recommendedName>
</protein>
<comment type="caution">
    <text evidence="1">The sequence shown here is derived from an EMBL/GenBank/DDBJ whole genome shotgun (WGS) entry which is preliminary data.</text>
</comment>
<reference evidence="1 2" key="1">
    <citation type="submission" date="2023-07" db="EMBL/GenBank/DDBJ databases">
        <title>Sorghum-associated microbial communities from plants grown in Nebraska, USA.</title>
        <authorList>
            <person name="Schachtman D."/>
        </authorList>
    </citation>
    <scope>NUCLEOTIDE SEQUENCE [LARGE SCALE GENOMIC DNA]</scope>
    <source>
        <strain evidence="1 2">BE314</strain>
    </source>
</reference>
<evidence type="ECO:0000313" key="2">
    <source>
        <dbReference type="Proteomes" id="UP001180453"/>
    </source>
</evidence>
<proteinExistence type="predicted"/>
<name>A0ABU1YY34_ROSSA</name>
<gene>
    <name evidence="1" type="ORF">J2X20_005826</name>
</gene>
<organism evidence="1 2">
    <name type="scientific">Roseateles saccharophilus</name>
    <name type="common">Pseudomonas saccharophila</name>
    <dbReference type="NCBI Taxonomy" id="304"/>
    <lineage>
        <taxon>Bacteria</taxon>
        <taxon>Pseudomonadati</taxon>
        <taxon>Pseudomonadota</taxon>
        <taxon>Betaproteobacteria</taxon>
        <taxon>Burkholderiales</taxon>
        <taxon>Sphaerotilaceae</taxon>
        <taxon>Roseateles</taxon>
    </lineage>
</organism>
<keyword evidence="2" id="KW-1185">Reference proteome</keyword>
<evidence type="ECO:0008006" key="3">
    <source>
        <dbReference type="Google" id="ProtNLM"/>
    </source>
</evidence>
<dbReference type="Proteomes" id="UP001180453">
    <property type="component" value="Unassembled WGS sequence"/>
</dbReference>